<evidence type="ECO:0008006" key="4">
    <source>
        <dbReference type="Google" id="ProtNLM"/>
    </source>
</evidence>
<protein>
    <recommendedName>
        <fullName evidence="4">DUF3757 domain-containing protein</fullName>
    </recommendedName>
</protein>
<evidence type="ECO:0000256" key="1">
    <source>
        <dbReference type="SAM" id="SignalP"/>
    </source>
</evidence>
<dbReference type="Proteomes" id="UP000001971">
    <property type="component" value="Chromosome"/>
</dbReference>
<reference evidence="2 3" key="1">
    <citation type="journal article" date="2006" name="J. Bacteriol.">
        <title>Complete genome sequence of Yersinia pestis strains Antiqua and Nepal516: evidence of gene reduction in an emerging pathogen.</title>
        <authorList>
            <person name="Chain P.S."/>
            <person name="Hu P."/>
            <person name="Malfatti S.A."/>
            <person name="Radnedge L."/>
            <person name="Larimer F."/>
            <person name="Vergez L.M."/>
            <person name="Worsham P."/>
            <person name="Chu M.C."/>
            <person name="Andersen G.L."/>
        </authorList>
    </citation>
    <scope>NUCLEOTIDE SEQUENCE [LARGE SCALE GENOMIC DNA]</scope>
    <source>
        <strain evidence="2 3">Antiqua</strain>
    </source>
</reference>
<dbReference type="RefSeq" id="WP_002210157.1">
    <property type="nucleotide sequence ID" value="NC_008150.1"/>
</dbReference>
<dbReference type="AlphaFoldDB" id="A0A0E1NWC8"/>
<gene>
    <name evidence="2" type="ordered locus">YPA_0084</name>
</gene>
<evidence type="ECO:0000313" key="3">
    <source>
        <dbReference type="Proteomes" id="UP000001971"/>
    </source>
</evidence>
<organism evidence="2 3">
    <name type="scientific">Yersinia pestis bv. Antiqua (strain Antiqua)</name>
    <dbReference type="NCBI Taxonomy" id="360102"/>
    <lineage>
        <taxon>Bacteria</taxon>
        <taxon>Pseudomonadati</taxon>
        <taxon>Pseudomonadota</taxon>
        <taxon>Gammaproteobacteria</taxon>
        <taxon>Enterobacterales</taxon>
        <taxon>Yersiniaceae</taxon>
        <taxon>Yersinia</taxon>
    </lineage>
</organism>
<sequence length="151" mass="16728" precursor="true">MMKYQLSFVLLLTPLAVFAEQHCPAIDAIKLIGGVYTAKATSGEEWVGILQGPLPQESGIKRFSEALFVVEGENNGNNVTGSGKFQKCTYDLQAENIQLDMYYGGTTWIASIRGKPYWEYEKGGFFEIYTCSNVAPEYCKFDILVPGSASR</sequence>
<dbReference type="Pfam" id="PF12582">
    <property type="entry name" value="DUF3757"/>
    <property type="match status" value="1"/>
</dbReference>
<dbReference type="InterPro" id="IPR022231">
    <property type="entry name" value="DUF3757"/>
</dbReference>
<accession>A0A0E1NWC8</accession>
<dbReference type="PATRIC" id="fig|360102.15.peg.3074"/>
<dbReference type="EMBL" id="CP000308">
    <property type="protein sequence ID" value="ABG12053.1"/>
    <property type="molecule type" value="Genomic_DNA"/>
</dbReference>
<evidence type="ECO:0000313" key="2">
    <source>
        <dbReference type="EMBL" id="ABG12053.1"/>
    </source>
</evidence>
<name>A0A0E1NWC8_YERPA</name>
<dbReference type="HOGENOM" id="CLU_1739825_0_0_6"/>
<keyword evidence="1" id="KW-0732">Signal</keyword>
<feature type="chain" id="PRO_5010416410" description="DUF3757 domain-containing protein" evidence="1">
    <location>
        <begin position="20"/>
        <end position="151"/>
    </location>
</feature>
<proteinExistence type="predicted"/>
<feature type="signal peptide" evidence="1">
    <location>
        <begin position="1"/>
        <end position="19"/>
    </location>
</feature>
<dbReference type="GeneID" id="57975180"/>
<dbReference type="KEGG" id="ypa:YPA_0084"/>